<dbReference type="EC" id="2.4.-.-" evidence="2"/>
<evidence type="ECO:0000313" key="3">
    <source>
        <dbReference type="Proteomes" id="UP000738431"/>
    </source>
</evidence>
<keyword evidence="2" id="KW-0808">Transferase</keyword>
<dbReference type="EMBL" id="CP139781">
    <property type="protein sequence ID" value="WRQ88399.1"/>
    <property type="molecule type" value="Genomic_DNA"/>
</dbReference>
<sequence>MTIFCTYCDQGYAARMLCLHDSLATDGSPFKLYVLCMDEPTMRVVQAERSHSLIAISWQELKRADPDYAATEATRSPVEFIFTTTPAWVNHCFRLETEAEAVTYLDADLWFTGPFSEVLAQQGEASIGIVPHRFPARLKVREQYGIYNVAWVSFRRNEAGLACLAWWRERCIEWCEDAVDGERFADQGYLNSFGKLFSGVTVLESPGINAAPWNVREYKLQLNERQGLDIGGEPLLFYHFQGVREVAPGWFEPGLRAYGTELTDELHHWLYAPYLERLARRQAELRRFGIMPAFRNERLNTSRSWRDQWERVKRRYVLPWWGRLMQRLVHAPEPVQAFPILVVTPTLGDSPWLEETIDSVATQTMPCRHVLVCPPEKVSALRQRFPGTEVYPEPGGGMYAAINAGLAAAGEWGAFTYINDDDVLLPGFSKVAKAAQSGEAAVFYGGVRLINTRGERTGAIPISPWSRLNRRLYAQRVEPVYQHGTVFTRAVYDRIGGFDTDLKFCGDSEILARACVSGVRFRRASFGVVAAFRLRAGQLTKNLPVMLAEHHKLYDKHRLPAAKLGLSHRLARAVFLVGNLGVYLERIRRHGFIGFGEVLAKVE</sequence>
<feature type="domain" description="Glycosyltransferase 2-like" evidence="1">
    <location>
        <begin position="342"/>
        <end position="492"/>
    </location>
</feature>
<dbReference type="Proteomes" id="UP000738431">
    <property type="component" value="Chromosome"/>
</dbReference>
<name>A0ABZ1C9X5_9BACT</name>
<keyword evidence="2" id="KW-0328">Glycosyltransferase</keyword>
<keyword evidence="3" id="KW-1185">Reference proteome</keyword>
<dbReference type="Pfam" id="PF00535">
    <property type="entry name" value="Glycos_transf_2"/>
    <property type="match status" value="1"/>
</dbReference>
<dbReference type="SUPFAM" id="SSF53448">
    <property type="entry name" value="Nucleotide-diphospho-sugar transferases"/>
    <property type="match status" value="2"/>
</dbReference>
<dbReference type="Gene3D" id="3.90.550.10">
    <property type="entry name" value="Spore Coat Polysaccharide Biosynthesis Protein SpsA, Chain A"/>
    <property type="match status" value="2"/>
</dbReference>
<protein>
    <submittedName>
        <fullName evidence="2">Glycosyltransferase</fullName>
        <ecNumber evidence="2">2.4.-.-</ecNumber>
    </submittedName>
</protein>
<organism evidence="2 3">
    <name type="scientific">Actomonas aquatica</name>
    <dbReference type="NCBI Taxonomy" id="2866162"/>
    <lineage>
        <taxon>Bacteria</taxon>
        <taxon>Pseudomonadati</taxon>
        <taxon>Verrucomicrobiota</taxon>
        <taxon>Opitutia</taxon>
        <taxon>Opitutales</taxon>
        <taxon>Opitutaceae</taxon>
        <taxon>Actomonas</taxon>
    </lineage>
</organism>
<dbReference type="InterPro" id="IPR001173">
    <property type="entry name" value="Glyco_trans_2-like"/>
</dbReference>
<dbReference type="GO" id="GO:0016757">
    <property type="term" value="F:glycosyltransferase activity"/>
    <property type="evidence" value="ECO:0007669"/>
    <property type="project" value="UniProtKB-KW"/>
</dbReference>
<gene>
    <name evidence="2" type="ORF">K1X11_003220</name>
</gene>
<proteinExistence type="predicted"/>
<dbReference type="InterPro" id="IPR029044">
    <property type="entry name" value="Nucleotide-diphossugar_trans"/>
</dbReference>
<evidence type="ECO:0000313" key="2">
    <source>
        <dbReference type="EMBL" id="WRQ88399.1"/>
    </source>
</evidence>
<reference evidence="2 3" key="1">
    <citation type="submission" date="2023-12" db="EMBL/GenBank/DDBJ databases">
        <title>Description of an unclassified Opitutus bacterium of Verrucomicrobiota.</title>
        <authorList>
            <person name="Zhang D.-F."/>
        </authorList>
    </citation>
    <scope>NUCLEOTIDE SEQUENCE [LARGE SCALE GENOMIC DNA]</scope>
    <source>
        <strain evidence="2 3">WL0086</strain>
    </source>
</reference>
<evidence type="ECO:0000259" key="1">
    <source>
        <dbReference type="Pfam" id="PF00535"/>
    </source>
</evidence>
<dbReference type="RefSeq" id="WP_221032513.1">
    <property type="nucleotide sequence ID" value="NZ_CP139781.1"/>
</dbReference>
<accession>A0ABZ1C9X5</accession>